<proteinExistence type="predicted"/>
<dbReference type="Proteomes" id="UP000036850">
    <property type="component" value="Unassembled WGS sequence"/>
</dbReference>
<gene>
    <name evidence="2" type="ORF">AC626_07130</name>
</gene>
<evidence type="ECO:0000313" key="3">
    <source>
        <dbReference type="Proteomes" id="UP000036850"/>
    </source>
</evidence>
<keyword evidence="1" id="KW-1133">Transmembrane helix</keyword>
<dbReference type="OrthoDB" id="7022049at2"/>
<organism evidence="2 3">
    <name type="scientific">Pseudoalteromonas rubra</name>
    <dbReference type="NCBI Taxonomy" id="43658"/>
    <lineage>
        <taxon>Bacteria</taxon>
        <taxon>Pseudomonadati</taxon>
        <taxon>Pseudomonadota</taxon>
        <taxon>Gammaproteobacteria</taxon>
        <taxon>Alteromonadales</taxon>
        <taxon>Pseudoalteromonadaceae</taxon>
        <taxon>Pseudoalteromonas</taxon>
    </lineage>
</organism>
<keyword evidence="1" id="KW-0812">Transmembrane</keyword>
<feature type="transmembrane region" description="Helical" evidence="1">
    <location>
        <begin position="67"/>
        <end position="86"/>
    </location>
</feature>
<evidence type="ECO:0000256" key="1">
    <source>
        <dbReference type="SAM" id="Phobius"/>
    </source>
</evidence>
<reference evidence="3" key="1">
    <citation type="submission" date="2015-07" db="EMBL/GenBank/DDBJ databases">
        <title>Draft genome sequence of a Pseudoalteromonas rubra strain, OCN096, isolated from Kaneohe Bay, Oahu, Hawaii.</title>
        <authorList>
            <person name="Beurmann S."/>
            <person name="Ushijima B."/>
            <person name="Belcaid M."/>
            <person name="Callahan S.M."/>
            <person name="Aeby G.S."/>
        </authorList>
    </citation>
    <scope>NUCLEOTIDE SEQUENCE [LARGE SCALE GENOMIC DNA]</scope>
    <source>
        <strain evidence="3">OCN096</strain>
    </source>
</reference>
<evidence type="ECO:0000313" key="2">
    <source>
        <dbReference type="EMBL" id="KNC68029.1"/>
    </source>
</evidence>
<dbReference type="AlphaFoldDB" id="A0A0L0EUD3"/>
<sequence>MEPLLTSRTLLLVALLQSFFLIILHQSVDFAFWPGQSPPWLLAAYSLVIFLPSTLIFSSFTQLNSAFYIQLGIYALLFTLCGFYLGSQLLPSARPYHHKRGRIR</sequence>
<protein>
    <submittedName>
        <fullName evidence="2">Uncharacterized protein</fullName>
    </submittedName>
</protein>
<feature type="transmembrane region" description="Helical" evidence="1">
    <location>
        <begin position="40"/>
        <end position="60"/>
    </location>
</feature>
<comment type="caution">
    <text evidence="2">The sequence shown here is derived from an EMBL/GenBank/DDBJ whole genome shotgun (WGS) entry which is preliminary data.</text>
</comment>
<accession>A0A0L0EUD3</accession>
<name>A0A0L0EUD3_9GAMM</name>
<dbReference type="PATRIC" id="fig|43658.6.peg.1759"/>
<keyword evidence="1" id="KW-0472">Membrane</keyword>
<dbReference type="EMBL" id="LFZX01000038">
    <property type="protein sequence ID" value="KNC68029.1"/>
    <property type="molecule type" value="Genomic_DNA"/>
</dbReference>